<feature type="compositionally biased region" description="Basic and acidic residues" evidence="1">
    <location>
        <begin position="134"/>
        <end position="165"/>
    </location>
</feature>
<evidence type="ECO:0000313" key="3">
    <source>
        <dbReference type="Proteomes" id="UP001164746"/>
    </source>
</evidence>
<feature type="region of interest" description="Disordered" evidence="1">
    <location>
        <begin position="258"/>
        <end position="307"/>
    </location>
</feature>
<dbReference type="EMBL" id="CP111025">
    <property type="protein sequence ID" value="WAR25865.1"/>
    <property type="molecule type" value="Genomic_DNA"/>
</dbReference>
<evidence type="ECO:0000313" key="2">
    <source>
        <dbReference type="EMBL" id="WAR25865.1"/>
    </source>
</evidence>
<name>A0ABY7FUJ6_MYAAR</name>
<feature type="compositionally biased region" description="Polar residues" evidence="1">
    <location>
        <begin position="298"/>
        <end position="307"/>
    </location>
</feature>
<feature type="region of interest" description="Disordered" evidence="1">
    <location>
        <begin position="1"/>
        <end position="172"/>
    </location>
</feature>
<gene>
    <name evidence="2" type="ORF">MAR_011569</name>
</gene>
<feature type="compositionally biased region" description="Polar residues" evidence="1">
    <location>
        <begin position="80"/>
        <end position="92"/>
    </location>
</feature>
<dbReference type="Proteomes" id="UP001164746">
    <property type="component" value="Chromosome 14"/>
</dbReference>
<accession>A0ABY7FUJ6</accession>
<organism evidence="2 3">
    <name type="scientific">Mya arenaria</name>
    <name type="common">Soft-shell clam</name>
    <dbReference type="NCBI Taxonomy" id="6604"/>
    <lineage>
        <taxon>Eukaryota</taxon>
        <taxon>Metazoa</taxon>
        <taxon>Spiralia</taxon>
        <taxon>Lophotrochozoa</taxon>
        <taxon>Mollusca</taxon>
        <taxon>Bivalvia</taxon>
        <taxon>Autobranchia</taxon>
        <taxon>Heteroconchia</taxon>
        <taxon>Euheterodonta</taxon>
        <taxon>Imparidentia</taxon>
        <taxon>Neoheterodontei</taxon>
        <taxon>Myida</taxon>
        <taxon>Myoidea</taxon>
        <taxon>Myidae</taxon>
        <taxon>Mya</taxon>
    </lineage>
</organism>
<feature type="compositionally biased region" description="Basic and acidic residues" evidence="1">
    <location>
        <begin position="258"/>
        <end position="290"/>
    </location>
</feature>
<reference evidence="2" key="1">
    <citation type="submission" date="2022-11" db="EMBL/GenBank/DDBJ databases">
        <title>Centuries of genome instability and evolution in soft-shell clam transmissible cancer (bioRxiv).</title>
        <authorList>
            <person name="Hart S.F.M."/>
            <person name="Yonemitsu M.A."/>
            <person name="Giersch R.M."/>
            <person name="Beal B.F."/>
            <person name="Arriagada G."/>
            <person name="Davis B.W."/>
            <person name="Ostrander E.A."/>
            <person name="Goff S.P."/>
            <person name="Metzger M.J."/>
        </authorList>
    </citation>
    <scope>NUCLEOTIDE SEQUENCE</scope>
    <source>
        <strain evidence="2">MELC-2E11</strain>
        <tissue evidence="2">Siphon/mantle</tissue>
    </source>
</reference>
<keyword evidence="3" id="KW-1185">Reference proteome</keyword>
<protein>
    <submittedName>
        <fullName evidence="2">Uncharacterized protein</fullName>
    </submittedName>
</protein>
<sequence length="307" mass="34191">MLQNVEGTAEPEEKIEEPGNTPAMSEPSERAPEGDPVDVTGGEQQATNKEETTDGEPAQQEVTGADAEQAVESGAEHTQAETTEPESQPENTAETDKPNTEPLVTNDDNIDETKTDDKDADDIGNTKTTMNVQEKSEPTEPGESLDKAEYEKQIRENEELSHKFESALSNQEAERDAYRKLTEENARLQKHHDDMKTRYEEMERGHVAMETELADLRKADAEKRDAIGRLESEVRVLKETQGGDDNMRALQEKLIRLSDDQEKKDRTIHDLQGELDATKKRLKDAEDRAAKNGGTEGAPQSKTCVVM</sequence>
<proteinExistence type="predicted"/>
<evidence type="ECO:0000256" key="1">
    <source>
        <dbReference type="SAM" id="MobiDB-lite"/>
    </source>
</evidence>